<evidence type="ECO:0000256" key="3">
    <source>
        <dbReference type="ARBA" id="ARBA00022692"/>
    </source>
</evidence>
<accession>A0A6N7XJQ6</accession>
<dbReference type="GO" id="GO:0005886">
    <property type="term" value="C:plasma membrane"/>
    <property type="evidence" value="ECO:0007669"/>
    <property type="project" value="UniProtKB-SubCell"/>
</dbReference>
<feature type="transmembrane region" description="Helical" evidence="7">
    <location>
        <begin position="236"/>
        <end position="253"/>
    </location>
</feature>
<dbReference type="PANTHER" id="PTHR34390:SF2">
    <property type="entry name" value="SUCCINATE TRANSPORTER SUBUNIT YJJP-RELATED"/>
    <property type="match status" value="1"/>
</dbReference>
<proteinExistence type="inferred from homology"/>
<feature type="transmembrane region" description="Helical" evidence="7">
    <location>
        <begin position="128"/>
        <end position="158"/>
    </location>
</feature>
<organism evidence="9 10">
    <name type="scientific">Tissierella pigra</name>
    <dbReference type="NCBI Taxonomy" id="2607614"/>
    <lineage>
        <taxon>Bacteria</taxon>
        <taxon>Bacillati</taxon>
        <taxon>Bacillota</taxon>
        <taxon>Tissierellia</taxon>
        <taxon>Tissierellales</taxon>
        <taxon>Tissierellaceae</taxon>
        <taxon>Tissierella</taxon>
    </lineage>
</organism>
<evidence type="ECO:0000313" key="9">
    <source>
        <dbReference type="EMBL" id="MSU02299.1"/>
    </source>
</evidence>
<keyword evidence="3 7" id="KW-0812">Transmembrane</keyword>
<protein>
    <submittedName>
        <fullName evidence="9">Threonine/serine exporter family protein</fullName>
    </submittedName>
</protein>
<comment type="similarity">
    <text evidence="6">Belongs to the ThrE exporter (TC 2.A.79) family.</text>
</comment>
<evidence type="ECO:0000259" key="8">
    <source>
        <dbReference type="Pfam" id="PF06738"/>
    </source>
</evidence>
<keyword evidence="10" id="KW-1185">Reference proteome</keyword>
<keyword evidence="5 7" id="KW-0472">Membrane</keyword>
<name>A0A6N7XJQ6_9FIRM</name>
<dbReference type="PANTHER" id="PTHR34390">
    <property type="entry name" value="UPF0442 PROTEIN YJJB-RELATED"/>
    <property type="match status" value="1"/>
</dbReference>
<feature type="transmembrane region" description="Helical" evidence="7">
    <location>
        <begin position="170"/>
        <end position="191"/>
    </location>
</feature>
<feature type="domain" description="Threonine/serine exporter-like N-terminal" evidence="8">
    <location>
        <begin position="14"/>
        <end position="251"/>
    </location>
</feature>
<dbReference type="GO" id="GO:0015744">
    <property type="term" value="P:succinate transport"/>
    <property type="evidence" value="ECO:0007669"/>
    <property type="project" value="TreeGrafter"/>
</dbReference>
<evidence type="ECO:0000256" key="7">
    <source>
        <dbReference type="SAM" id="Phobius"/>
    </source>
</evidence>
<dbReference type="EMBL" id="VUNQ01000029">
    <property type="protein sequence ID" value="MSU02299.1"/>
    <property type="molecule type" value="Genomic_DNA"/>
</dbReference>
<sequence length="257" mass="28261">MDEREEVKKLLLLATMAGRIMLKAGAETYRAEDTIIRICKSRKDIRYVDAYVVPTGIFISLEYKGELLSYIKRNKTISIDLNKIDMVNEFSRSFVNSQMSIDDGIKELKRINKTDAYKSKTKSLFGSLGAALFCVLFGGTFLDFISSFIVSLTVLTFINKISKLELTFFVNNLFGSILASGLSFITVMVGLGQNLDKVIIGSIMCLVPGVAITNAIRDTMSGEFLSGLSRGMEAVFSAIAIALGVGIILNFYAKGVF</sequence>
<evidence type="ECO:0000313" key="10">
    <source>
        <dbReference type="Proteomes" id="UP000469523"/>
    </source>
</evidence>
<dbReference type="RefSeq" id="WP_154441026.1">
    <property type="nucleotide sequence ID" value="NZ_JAHLPJ010000001.1"/>
</dbReference>
<dbReference type="InterPro" id="IPR050539">
    <property type="entry name" value="ThrE_Dicarb/AminoAcid_Exp"/>
</dbReference>
<evidence type="ECO:0000256" key="6">
    <source>
        <dbReference type="ARBA" id="ARBA00034125"/>
    </source>
</evidence>
<evidence type="ECO:0000256" key="2">
    <source>
        <dbReference type="ARBA" id="ARBA00022475"/>
    </source>
</evidence>
<gene>
    <name evidence="9" type="ORF">FYJ83_12530</name>
</gene>
<comment type="subcellular location">
    <subcellularLocation>
        <location evidence="1">Cell membrane</location>
        <topology evidence="1">Multi-pass membrane protein</topology>
    </subcellularLocation>
</comment>
<evidence type="ECO:0000256" key="1">
    <source>
        <dbReference type="ARBA" id="ARBA00004651"/>
    </source>
</evidence>
<keyword evidence="2" id="KW-1003">Cell membrane</keyword>
<dbReference type="AlphaFoldDB" id="A0A6N7XJQ6"/>
<dbReference type="Proteomes" id="UP000469523">
    <property type="component" value="Unassembled WGS sequence"/>
</dbReference>
<dbReference type="InterPro" id="IPR010619">
    <property type="entry name" value="ThrE-like_N"/>
</dbReference>
<dbReference type="Pfam" id="PF06738">
    <property type="entry name" value="ThrE"/>
    <property type="match status" value="1"/>
</dbReference>
<evidence type="ECO:0000256" key="4">
    <source>
        <dbReference type="ARBA" id="ARBA00022989"/>
    </source>
</evidence>
<feature type="transmembrane region" description="Helical" evidence="7">
    <location>
        <begin position="198"/>
        <end position="216"/>
    </location>
</feature>
<reference evidence="9 10" key="1">
    <citation type="submission" date="2019-09" db="EMBL/GenBank/DDBJ databases">
        <title>In-depth cultivation of the pig gut microbiome towards novel bacterial diversity and tailored functional studies.</title>
        <authorList>
            <person name="Wylensek D."/>
            <person name="Hitch T.C.A."/>
            <person name="Clavel T."/>
        </authorList>
    </citation>
    <scope>NUCLEOTIDE SEQUENCE [LARGE SCALE GENOMIC DNA]</scope>
    <source>
        <strain evidence="9 10">WCA3-693-APC-4?</strain>
    </source>
</reference>
<keyword evidence="4 7" id="KW-1133">Transmembrane helix</keyword>
<comment type="caution">
    <text evidence="9">The sequence shown here is derived from an EMBL/GenBank/DDBJ whole genome shotgun (WGS) entry which is preliminary data.</text>
</comment>
<dbReference type="GO" id="GO:0022857">
    <property type="term" value="F:transmembrane transporter activity"/>
    <property type="evidence" value="ECO:0007669"/>
    <property type="project" value="InterPro"/>
</dbReference>
<evidence type="ECO:0000256" key="5">
    <source>
        <dbReference type="ARBA" id="ARBA00023136"/>
    </source>
</evidence>